<reference evidence="2" key="1">
    <citation type="journal article" date="2023" name="Science">
        <title>Genome structures resolve the early diversification of teleost fishes.</title>
        <authorList>
            <person name="Parey E."/>
            <person name="Louis A."/>
            <person name="Montfort J."/>
            <person name="Bouchez O."/>
            <person name="Roques C."/>
            <person name="Iampietro C."/>
            <person name="Lluch J."/>
            <person name="Castinel A."/>
            <person name="Donnadieu C."/>
            <person name="Desvignes T."/>
            <person name="Floi Bucao C."/>
            <person name="Jouanno E."/>
            <person name="Wen M."/>
            <person name="Mejri S."/>
            <person name="Dirks R."/>
            <person name="Jansen H."/>
            <person name="Henkel C."/>
            <person name="Chen W.J."/>
            <person name="Zahm M."/>
            <person name="Cabau C."/>
            <person name="Klopp C."/>
            <person name="Thompson A.W."/>
            <person name="Robinson-Rechavi M."/>
            <person name="Braasch I."/>
            <person name="Lecointre G."/>
            <person name="Bobe J."/>
            <person name="Postlethwait J.H."/>
            <person name="Berthelot C."/>
            <person name="Roest Crollius H."/>
            <person name="Guiguen Y."/>
        </authorList>
    </citation>
    <scope>NUCLEOTIDE SEQUENCE</scope>
    <source>
        <strain evidence="2">NC1722</strain>
    </source>
</reference>
<feature type="compositionally biased region" description="Polar residues" evidence="1">
    <location>
        <begin position="39"/>
        <end position="53"/>
    </location>
</feature>
<gene>
    <name evidence="2" type="ORF">AAFF_G00376470</name>
</gene>
<dbReference type="Proteomes" id="UP001221898">
    <property type="component" value="Unassembled WGS sequence"/>
</dbReference>
<name>A0AAD7SHR3_9TELE</name>
<feature type="compositionally biased region" description="Polar residues" evidence="1">
    <location>
        <begin position="14"/>
        <end position="29"/>
    </location>
</feature>
<comment type="caution">
    <text evidence="2">The sequence shown here is derived from an EMBL/GenBank/DDBJ whole genome shotgun (WGS) entry which is preliminary data.</text>
</comment>
<sequence length="128" mass="13696">MQRLRKCHSKRSRGQSATDNSITTASGQYGTAHHHDWRTQPSDLGSAQRSFNFRISEIDRHRRRKHHITAGEDSSNTTNPDSTVPSDGTTTQPADQGLSPGEAAGVAIGTIAGVAALGEAERADPHIA</sequence>
<evidence type="ECO:0000256" key="1">
    <source>
        <dbReference type="SAM" id="MobiDB-lite"/>
    </source>
</evidence>
<dbReference type="AlphaFoldDB" id="A0AAD7SHR3"/>
<accession>A0AAD7SHR3</accession>
<protein>
    <submittedName>
        <fullName evidence="2">Uncharacterized protein</fullName>
    </submittedName>
</protein>
<feature type="compositionally biased region" description="Basic residues" evidence="1">
    <location>
        <begin position="1"/>
        <end position="13"/>
    </location>
</feature>
<evidence type="ECO:0000313" key="2">
    <source>
        <dbReference type="EMBL" id="KAJ8401676.1"/>
    </source>
</evidence>
<dbReference type="EMBL" id="JAINUG010000068">
    <property type="protein sequence ID" value="KAJ8401676.1"/>
    <property type="molecule type" value="Genomic_DNA"/>
</dbReference>
<keyword evidence="3" id="KW-1185">Reference proteome</keyword>
<feature type="compositionally biased region" description="Polar residues" evidence="1">
    <location>
        <begin position="72"/>
        <end position="94"/>
    </location>
</feature>
<feature type="region of interest" description="Disordered" evidence="1">
    <location>
        <begin position="1"/>
        <end position="103"/>
    </location>
</feature>
<organism evidence="2 3">
    <name type="scientific">Aldrovandia affinis</name>
    <dbReference type="NCBI Taxonomy" id="143900"/>
    <lineage>
        <taxon>Eukaryota</taxon>
        <taxon>Metazoa</taxon>
        <taxon>Chordata</taxon>
        <taxon>Craniata</taxon>
        <taxon>Vertebrata</taxon>
        <taxon>Euteleostomi</taxon>
        <taxon>Actinopterygii</taxon>
        <taxon>Neopterygii</taxon>
        <taxon>Teleostei</taxon>
        <taxon>Notacanthiformes</taxon>
        <taxon>Halosauridae</taxon>
        <taxon>Aldrovandia</taxon>
    </lineage>
</organism>
<evidence type="ECO:0000313" key="3">
    <source>
        <dbReference type="Proteomes" id="UP001221898"/>
    </source>
</evidence>
<proteinExistence type="predicted"/>